<evidence type="ECO:0000256" key="1">
    <source>
        <dbReference type="SAM" id="Coils"/>
    </source>
</evidence>
<feature type="compositionally biased region" description="Polar residues" evidence="2">
    <location>
        <begin position="45"/>
        <end position="66"/>
    </location>
</feature>
<dbReference type="OrthoDB" id="419631at2759"/>
<feature type="region of interest" description="Disordered" evidence="2">
    <location>
        <begin position="705"/>
        <end position="728"/>
    </location>
</feature>
<feature type="region of interest" description="Disordered" evidence="2">
    <location>
        <begin position="411"/>
        <end position="446"/>
    </location>
</feature>
<proteinExistence type="predicted"/>
<protein>
    <submittedName>
        <fullName evidence="3">Uncharacterized protein</fullName>
    </submittedName>
</protein>
<feature type="coiled-coil region" evidence="1">
    <location>
        <begin position="538"/>
        <end position="565"/>
    </location>
</feature>
<feature type="compositionally biased region" description="Basic and acidic residues" evidence="2">
    <location>
        <begin position="795"/>
        <end position="812"/>
    </location>
</feature>
<sequence>MFSKAPRFPQRPPDEIPGPNSYDPTEPQAHWKQGVFPDHAATQPRKASSSAANGDSRRVLSSSTKANMPPSATASATATATTQQKHLAKLEQHLARATSTIDDLTHARTQLENEKTDLATELRLAQQREAKLKATLEKSERASAGLKEKSTRYNDLQARLEELQKLHAESKDKRARENKELSRALDAEREKRKAADEHAENLEAEAQRCRDEVRAERERGEKASEQQLARLRKLENEVEGHKQTQARLREQLHQSEQHSAQLVKTLDDERRTLRQASEREQQDLEHRVEELQALLQQAAAGRDEVRLELQDAEAEHEREEAVRSRNLELVARAAGLALAQQKQQADEEKADLRTRLLAAQREELRVRFVAQERMDQIQELVQVVRQVQDDRDAAKAVAICADGDLASLLQERRLDRPAGSGAATESTSEDDGDGDSCGPQDALSDEDDTDALDRLFASDAAAQALEEARFELSIQASRTAQLQDEIAHLHDTLLDTAREHKTTLSTLSQLRAQLDAAVADSAARQAQVDALAAQVGQGEKHRQRLEEALDEMAEARRQLKVQVEANKGLASALSNAKVAEAALVEERNSLTTTVVELEAYREEYERLCTQTRVLVDRHALAETERHALTELTTSLLRHTNPAQKIVYLDRIRRQLDEVQAENVEIKVELERERAWRVEMEAELRMYKAVDAPLSHDHHQAVLGFDDHDHGGSSGSGAHPTEDIADQQRSTAAPSLVLVLHHGRRGASIIIDIVPASRSALILVALRRYDAHPGTLSLHDEEEWMSHDDDDDGGEGEGREARGEMTLDELGRR</sequence>
<feature type="region of interest" description="Disordered" evidence="2">
    <location>
        <begin position="779"/>
        <end position="812"/>
    </location>
</feature>
<name>A0A5C3EZX6_9BASI</name>
<evidence type="ECO:0000313" key="4">
    <source>
        <dbReference type="Proteomes" id="UP000323386"/>
    </source>
</evidence>
<feature type="region of interest" description="Disordered" evidence="2">
    <location>
        <begin position="167"/>
        <end position="208"/>
    </location>
</feature>
<feature type="compositionally biased region" description="Acidic residues" evidence="2">
    <location>
        <begin position="779"/>
        <end position="794"/>
    </location>
</feature>
<keyword evidence="1" id="KW-0175">Coiled coil</keyword>
<gene>
    <name evidence="3" type="ORF">PSFLO_03214</name>
</gene>
<reference evidence="3 4" key="1">
    <citation type="submission" date="2018-03" db="EMBL/GenBank/DDBJ databases">
        <authorList>
            <person name="Guldener U."/>
        </authorList>
    </citation>
    <scope>NUCLEOTIDE SEQUENCE [LARGE SCALE GENOMIC DNA]</scope>
    <source>
        <strain evidence="3 4">DAOM196992</strain>
    </source>
</reference>
<organism evidence="3 4">
    <name type="scientific">Pseudozyma flocculosa</name>
    <dbReference type="NCBI Taxonomy" id="84751"/>
    <lineage>
        <taxon>Eukaryota</taxon>
        <taxon>Fungi</taxon>
        <taxon>Dikarya</taxon>
        <taxon>Basidiomycota</taxon>
        <taxon>Ustilaginomycotina</taxon>
        <taxon>Ustilaginomycetes</taxon>
        <taxon>Ustilaginales</taxon>
        <taxon>Ustilaginaceae</taxon>
        <taxon>Pseudozyma</taxon>
    </lineage>
</organism>
<dbReference type="AlphaFoldDB" id="A0A5C3EZX6"/>
<feature type="region of interest" description="Disordered" evidence="2">
    <location>
        <begin position="1"/>
        <end position="88"/>
    </location>
</feature>
<dbReference type="EMBL" id="OOIP01000008">
    <property type="protein sequence ID" value="SPO37738.1"/>
    <property type="molecule type" value="Genomic_DNA"/>
</dbReference>
<evidence type="ECO:0000313" key="3">
    <source>
        <dbReference type="EMBL" id="SPO37738.1"/>
    </source>
</evidence>
<dbReference type="Proteomes" id="UP000323386">
    <property type="component" value="Unassembled WGS sequence"/>
</dbReference>
<feature type="compositionally biased region" description="Low complexity" evidence="2">
    <location>
        <begin position="71"/>
        <end position="82"/>
    </location>
</feature>
<keyword evidence="4" id="KW-1185">Reference proteome</keyword>
<accession>A0A5C3EZX6</accession>
<evidence type="ECO:0000256" key="2">
    <source>
        <dbReference type="SAM" id="MobiDB-lite"/>
    </source>
</evidence>